<evidence type="ECO:0000313" key="2">
    <source>
        <dbReference type="Proteomes" id="UP000640531"/>
    </source>
</evidence>
<sequence length="107" mass="12346">MNSGIESSNQQLTKNQVVLLDKAQIALDTLPIEDKKKVIRVLNCLEEFPNCSDIDTHALKSIPNSFIARAGLKYRVIFEFKDRQVTIVDIVNHDRLERFYQKLKEVS</sequence>
<gene>
    <name evidence="1" type="ORF">H6G59_11120</name>
</gene>
<dbReference type="Proteomes" id="UP000640531">
    <property type="component" value="Unassembled WGS sequence"/>
</dbReference>
<dbReference type="EMBL" id="JACJST010000008">
    <property type="protein sequence ID" value="MBD2568443.1"/>
    <property type="molecule type" value="Genomic_DNA"/>
</dbReference>
<proteinExistence type="predicted"/>
<dbReference type="InterPro" id="IPR035093">
    <property type="entry name" value="RelE/ParE_toxin_dom_sf"/>
</dbReference>
<accession>A0ABR8FEM7</accession>
<protein>
    <recommendedName>
        <fullName evidence="3">Plasmid stabilization system protein</fullName>
    </recommendedName>
</protein>
<name>A0ABR8FEM7_9NOST</name>
<evidence type="ECO:0008006" key="3">
    <source>
        <dbReference type="Google" id="ProtNLM"/>
    </source>
</evidence>
<keyword evidence="2" id="KW-1185">Reference proteome</keyword>
<evidence type="ECO:0000313" key="1">
    <source>
        <dbReference type="EMBL" id="MBD2568443.1"/>
    </source>
</evidence>
<comment type="caution">
    <text evidence="1">The sequence shown here is derived from an EMBL/GenBank/DDBJ whole genome shotgun (WGS) entry which is preliminary data.</text>
</comment>
<reference evidence="1 2" key="1">
    <citation type="journal article" date="2020" name="ISME J.">
        <title>Comparative genomics reveals insights into cyanobacterial evolution and habitat adaptation.</title>
        <authorList>
            <person name="Chen M.Y."/>
            <person name="Teng W.K."/>
            <person name="Zhao L."/>
            <person name="Hu C.X."/>
            <person name="Zhou Y.K."/>
            <person name="Han B.P."/>
            <person name="Song L.R."/>
            <person name="Shu W.S."/>
        </authorList>
    </citation>
    <scope>NUCLEOTIDE SEQUENCE [LARGE SCALE GENOMIC DNA]</scope>
    <source>
        <strain evidence="1 2">FACHB-196</strain>
    </source>
</reference>
<organism evidence="1 2">
    <name type="scientific">Anabaena lutea FACHB-196</name>
    <dbReference type="NCBI Taxonomy" id="2692881"/>
    <lineage>
        <taxon>Bacteria</taxon>
        <taxon>Bacillati</taxon>
        <taxon>Cyanobacteriota</taxon>
        <taxon>Cyanophyceae</taxon>
        <taxon>Nostocales</taxon>
        <taxon>Nostocaceae</taxon>
        <taxon>Anabaena</taxon>
    </lineage>
</organism>
<dbReference type="Gene3D" id="3.30.2310.20">
    <property type="entry name" value="RelE-like"/>
    <property type="match status" value="1"/>
</dbReference>
<dbReference type="SUPFAM" id="SSF143011">
    <property type="entry name" value="RelE-like"/>
    <property type="match status" value="1"/>
</dbReference>
<dbReference type="RefSeq" id="WP_190714377.1">
    <property type="nucleotide sequence ID" value="NZ_JACJST010000008.1"/>
</dbReference>